<dbReference type="KEGG" id="halz:E5139_07330"/>
<gene>
    <name evidence="1" type="ORF">E5139_07330</name>
</gene>
<dbReference type="EMBL" id="CP039375">
    <property type="protein sequence ID" value="QCD65459.1"/>
    <property type="molecule type" value="Genomic_DNA"/>
</dbReference>
<evidence type="ECO:0000313" key="1">
    <source>
        <dbReference type="EMBL" id="QCD65459.1"/>
    </source>
</evidence>
<dbReference type="PROSITE" id="PS51318">
    <property type="entry name" value="TAT"/>
    <property type="match status" value="1"/>
</dbReference>
<name>A0A4D6KF17_9EURY</name>
<organism evidence="1 2">
    <name type="scientific">Halomicrobium mukohataei</name>
    <dbReference type="NCBI Taxonomy" id="57705"/>
    <lineage>
        <taxon>Archaea</taxon>
        <taxon>Methanobacteriati</taxon>
        <taxon>Methanobacteriota</taxon>
        <taxon>Stenosarchaea group</taxon>
        <taxon>Halobacteria</taxon>
        <taxon>Halobacteriales</taxon>
        <taxon>Haloarculaceae</taxon>
        <taxon>Halomicrobium</taxon>
    </lineage>
</organism>
<reference evidence="1 2" key="2">
    <citation type="submission" date="2019-04" db="EMBL/GenBank/DDBJ databases">
        <authorList>
            <person name="Yang S."/>
            <person name="Wei W."/>
        </authorList>
    </citation>
    <scope>NUCLEOTIDE SEQUENCE [LARGE SCALE GENOMIC DNA]</scope>
    <source>
        <strain evidence="2">ZP60</strain>
    </source>
</reference>
<dbReference type="InterPro" id="IPR006311">
    <property type="entry name" value="TAT_signal"/>
</dbReference>
<proteinExistence type="predicted"/>
<dbReference type="Proteomes" id="UP000297053">
    <property type="component" value="Chromosome"/>
</dbReference>
<reference evidence="1 2" key="1">
    <citation type="submission" date="2019-04" db="EMBL/GenBank/DDBJ databases">
        <title>Complete genome sequence of Arthrobacter sp. ZXY-2 associated with effective atrazine degradation and salt adaptation.</title>
        <authorList>
            <person name="Zhao X."/>
        </authorList>
    </citation>
    <scope>NUCLEOTIDE SEQUENCE [LARGE SCALE GENOMIC DNA]</scope>
    <source>
        <strain evidence="2">ZP60</strain>
    </source>
</reference>
<dbReference type="GeneID" id="42178736"/>
<protein>
    <submittedName>
        <fullName evidence="1">Uncharacterized protein</fullName>
    </submittedName>
</protein>
<dbReference type="AlphaFoldDB" id="A0A4D6KF17"/>
<accession>A0A4D6KF17</accession>
<dbReference type="RefSeq" id="WP_126967156.1">
    <property type="nucleotide sequence ID" value="NZ_CP039375.1"/>
</dbReference>
<evidence type="ECO:0000313" key="2">
    <source>
        <dbReference type="Proteomes" id="UP000297053"/>
    </source>
</evidence>
<sequence>MGNNNLSRRDVLAGVGSTAVIASSPLVVSAKEKYPSIEDSKYSDESVKDLAIELLGSTTRSKQPNHDRMAFSTSVFTGTVELFIATGVTKAEQTPDEIYQVTSESRTGALNLEWMKGNRLKFWRDGAVYKLKIPQSNKAFEPTVIESRPVPSDVQMEGEE</sequence>